<feature type="compositionally biased region" description="Low complexity" evidence="1">
    <location>
        <begin position="99"/>
        <end position="181"/>
    </location>
</feature>
<gene>
    <name evidence="2" type="ORF">SAMN05216388_101916</name>
</gene>
<keyword evidence="3" id="KW-1185">Reference proteome</keyword>
<evidence type="ECO:0000256" key="1">
    <source>
        <dbReference type="SAM" id="MobiDB-lite"/>
    </source>
</evidence>
<dbReference type="OrthoDB" id="178099at2157"/>
<dbReference type="RefSeq" id="WP_092662359.1">
    <property type="nucleotide sequence ID" value="NZ_FOCX01000019.1"/>
</dbReference>
<dbReference type="Proteomes" id="UP000198775">
    <property type="component" value="Unassembled WGS sequence"/>
</dbReference>
<evidence type="ECO:0000313" key="2">
    <source>
        <dbReference type="EMBL" id="SEO77623.1"/>
    </source>
</evidence>
<feature type="compositionally biased region" description="Basic and acidic residues" evidence="1">
    <location>
        <begin position="204"/>
        <end position="217"/>
    </location>
</feature>
<evidence type="ECO:0000313" key="3">
    <source>
        <dbReference type="Proteomes" id="UP000198775"/>
    </source>
</evidence>
<accession>A0A1H8SHF9</accession>
<feature type="region of interest" description="Disordered" evidence="1">
    <location>
        <begin position="95"/>
        <end position="239"/>
    </location>
</feature>
<protein>
    <submittedName>
        <fullName evidence="2">Uncharacterized protein</fullName>
    </submittedName>
</protein>
<proteinExistence type="predicted"/>
<reference evidence="3" key="1">
    <citation type="submission" date="2016-10" db="EMBL/GenBank/DDBJ databases">
        <authorList>
            <person name="Varghese N."/>
            <person name="Submissions S."/>
        </authorList>
    </citation>
    <scope>NUCLEOTIDE SEQUENCE [LARGE SCALE GENOMIC DNA]</scope>
    <source>
        <strain evidence="3">IBRC-M 10043</strain>
    </source>
</reference>
<dbReference type="EMBL" id="FOCX01000019">
    <property type="protein sequence ID" value="SEO77623.1"/>
    <property type="molecule type" value="Genomic_DNA"/>
</dbReference>
<sequence length="239" mass="26148">MSQQQQTQQGTGETGTQTAQLQQTLMENGRKAMRQFFELPIQQTLQFQRSAVELFVNSMEAQQLAQDRRMELTRETMHNYLRTLDSVAQNTEELAQSEMATAQQQGQAMQQATSGLQGNGQQTSQQQPGPQQPQAIGPQAWAGGHQKPQPIQQPQGMGQQPPQIGQQPQGMGPQQPPRKQGIQQPLGQQPAARAEGEQPAPKPEPAETTRPEGRGEGRPTGAKSEGAGRPQQESLTETQ</sequence>
<dbReference type="AlphaFoldDB" id="A0A1H8SHF9"/>
<organism evidence="2 3">
    <name type="scientific">Halorientalis persicus</name>
    <dbReference type="NCBI Taxonomy" id="1367881"/>
    <lineage>
        <taxon>Archaea</taxon>
        <taxon>Methanobacteriati</taxon>
        <taxon>Methanobacteriota</taxon>
        <taxon>Stenosarchaea group</taxon>
        <taxon>Halobacteria</taxon>
        <taxon>Halobacteriales</taxon>
        <taxon>Haloarculaceae</taxon>
        <taxon>Halorientalis</taxon>
    </lineage>
</organism>
<name>A0A1H8SHF9_9EURY</name>